<evidence type="ECO:0000313" key="2">
    <source>
        <dbReference type="Proteomes" id="UP000264036"/>
    </source>
</evidence>
<dbReference type="AlphaFoldDB" id="A0A356LAL3"/>
<gene>
    <name evidence="1" type="ORF">DD666_01375</name>
</gene>
<evidence type="ECO:0000313" key="1">
    <source>
        <dbReference type="EMBL" id="HBP28050.1"/>
    </source>
</evidence>
<protein>
    <submittedName>
        <fullName evidence="1">Uncharacterized protein</fullName>
    </submittedName>
</protein>
<comment type="caution">
    <text evidence="1">The sequence shown here is derived from an EMBL/GenBank/DDBJ whole genome shotgun (WGS) entry which is preliminary data.</text>
</comment>
<sequence length="72" mass="8367">MRRLRYGHRLSLPIDATVLDHQLLGNIIRYSVDTAIGQITVELLNRSSERMLEQGARLELMFNKNEIRELTS</sequence>
<accession>A0A356LAL3</accession>
<reference evidence="1 2" key="1">
    <citation type="journal article" date="2018" name="Nat. Biotechnol.">
        <title>A standardized bacterial taxonomy based on genome phylogeny substantially revises the tree of life.</title>
        <authorList>
            <person name="Parks D.H."/>
            <person name="Chuvochina M."/>
            <person name="Waite D.W."/>
            <person name="Rinke C."/>
            <person name="Skarshewski A."/>
            <person name="Chaumeil P.A."/>
            <person name="Hugenholtz P."/>
        </authorList>
    </citation>
    <scope>NUCLEOTIDE SEQUENCE [LARGE SCALE GENOMIC DNA]</scope>
    <source>
        <strain evidence="1">UBA10707</strain>
    </source>
</reference>
<dbReference type="Proteomes" id="UP000264036">
    <property type="component" value="Unassembled WGS sequence"/>
</dbReference>
<dbReference type="EMBL" id="DOEK01000004">
    <property type="protein sequence ID" value="HBP28050.1"/>
    <property type="molecule type" value="Genomic_DNA"/>
</dbReference>
<proteinExistence type="predicted"/>
<name>A0A356LAL3_9BURK</name>
<organism evidence="1 2">
    <name type="scientific">Advenella kashmirensis</name>
    <dbReference type="NCBI Taxonomy" id="310575"/>
    <lineage>
        <taxon>Bacteria</taxon>
        <taxon>Pseudomonadati</taxon>
        <taxon>Pseudomonadota</taxon>
        <taxon>Betaproteobacteria</taxon>
        <taxon>Burkholderiales</taxon>
        <taxon>Alcaligenaceae</taxon>
    </lineage>
</organism>